<name>X1BTW5_9ZZZZ</name>
<gene>
    <name evidence="1" type="ORF">S01H4_34066</name>
</gene>
<dbReference type="EMBL" id="BART01017996">
    <property type="protein sequence ID" value="GAG84597.1"/>
    <property type="molecule type" value="Genomic_DNA"/>
</dbReference>
<reference evidence="1" key="1">
    <citation type="journal article" date="2014" name="Front. Microbiol.">
        <title>High frequency of phylogenetically diverse reductive dehalogenase-homologous genes in deep subseafloor sedimentary metagenomes.</title>
        <authorList>
            <person name="Kawai M."/>
            <person name="Futagami T."/>
            <person name="Toyoda A."/>
            <person name="Takaki Y."/>
            <person name="Nishi S."/>
            <person name="Hori S."/>
            <person name="Arai W."/>
            <person name="Tsubouchi T."/>
            <person name="Morono Y."/>
            <person name="Uchiyama I."/>
            <person name="Ito T."/>
            <person name="Fujiyama A."/>
            <person name="Inagaki F."/>
            <person name="Takami H."/>
        </authorList>
    </citation>
    <scope>NUCLEOTIDE SEQUENCE</scope>
    <source>
        <strain evidence="1">Expedition CK06-06</strain>
    </source>
</reference>
<proteinExistence type="predicted"/>
<sequence length="88" mass="9930">MARKGNSIKKDTAKVRKIIRSRCPTVSVRMGPGTARNFIDLMGSKDEFGRFTASEKRCLKKFGIDTGLGGGAVMDWRDRERFLKKYGK</sequence>
<accession>X1BTW5</accession>
<dbReference type="AlphaFoldDB" id="X1BTW5"/>
<protein>
    <submittedName>
        <fullName evidence="1">Uncharacterized protein</fullName>
    </submittedName>
</protein>
<evidence type="ECO:0000313" key="1">
    <source>
        <dbReference type="EMBL" id="GAG84597.1"/>
    </source>
</evidence>
<organism evidence="1">
    <name type="scientific">marine sediment metagenome</name>
    <dbReference type="NCBI Taxonomy" id="412755"/>
    <lineage>
        <taxon>unclassified sequences</taxon>
        <taxon>metagenomes</taxon>
        <taxon>ecological metagenomes</taxon>
    </lineage>
</organism>
<comment type="caution">
    <text evidence="1">The sequence shown here is derived from an EMBL/GenBank/DDBJ whole genome shotgun (WGS) entry which is preliminary data.</text>
</comment>